<dbReference type="SUPFAM" id="SSF51735">
    <property type="entry name" value="NAD(P)-binding Rossmann-fold domains"/>
    <property type="match status" value="1"/>
</dbReference>
<keyword evidence="2" id="KW-0596">Phosphopantetheine</keyword>
<evidence type="ECO:0000313" key="9">
    <source>
        <dbReference type="Proteomes" id="UP000183971"/>
    </source>
</evidence>
<dbReference type="SUPFAM" id="SSF47336">
    <property type="entry name" value="ACP-like"/>
    <property type="match status" value="1"/>
</dbReference>
<dbReference type="RefSeq" id="XP_031074430.1">
    <property type="nucleotide sequence ID" value="XM_031220014.1"/>
</dbReference>
<evidence type="ECO:0000256" key="1">
    <source>
        <dbReference type="ARBA" id="ARBA00004685"/>
    </source>
</evidence>
<evidence type="ECO:0000256" key="3">
    <source>
        <dbReference type="ARBA" id="ARBA00022553"/>
    </source>
</evidence>
<dbReference type="InterPro" id="IPR036291">
    <property type="entry name" value="NAD(P)-bd_dom_sf"/>
</dbReference>
<organism evidence="8 9">
    <name type="scientific">Fusarium proliferatum (strain ET1)</name>
    <name type="common">Orchid endophyte fungus</name>
    <dbReference type="NCBI Taxonomy" id="1227346"/>
    <lineage>
        <taxon>Eukaryota</taxon>
        <taxon>Fungi</taxon>
        <taxon>Dikarya</taxon>
        <taxon>Ascomycota</taxon>
        <taxon>Pezizomycotina</taxon>
        <taxon>Sordariomycetes</taxon>
        <taxon>Hypocreomycetidae</taxon>
        <taxon>Hypocreales</taxon>
        <taxon>Nectriaceae</taxon>
        <taxon>Fusarium</taxon>
        <taxon>Fusarium fujikuroi species complex</taxon>
    </lineage>
</organism>
<gene>
    <name evidence="8" type="ORF">FPRO_02043</name>
</gene>
<dbReference type="GO" id="GO:0031177">
    <property type="term" value="F:phosphopantetheine binding"/>
    <property type="evidence" value="ECO:0007669"/>
    <property type="project" value="InterPro"/>
</dbReference>
<dbReference type="PANTHER" id="PTHR43439">
    <property type="entry name" value="PHENYLACETATE-COENZYME A LIGASE"/>
    <property type="match status" value="1"/>
</dbReference>
<dbReference type="Pfam" id="PF23562">
    <property type="entry name" value="AMP-binding_C_3"/>
    <property type="match status" value="1"/>
</dbReference>
<dbReference type="GO" id="GO:0016853">
    <property type="term" value="F:isomerase activity"/>
    <property type="evidence" value="ECO:0007669"/>
    <property type="project" value="UniProtKB-KW"/>
</dbReference>
<dbReference type="InterPro" id="IPR009081">
    <property type="entry name" value="PP-bd_ACP"/>
</dbReference>
<dbReference type="InterPro" id="IPR006162">
    <property type="entry name" value="Ppantetheine_attach_site"/>
</dbReference>
<dbReference type="Gene3D" id="1.10.1200.10">
    <property type="entry name" value="ACP-like"/>
    <property type="match status" value="1"/>
</dbReference>
<evidence type="ECO:0000313" key="8">
    <source>
        <dbReference type="EMBL" id="CZR32249.1"/>
    </source>
</evidence>
<dbReference type="InterPro" id="IPR020845">
    <property type="entry name" value="AMP-binding_CS"/>
</dbReference>
<dbReference type="PANTHER" id="PTHR43439:SF2">
    <property type="entry name" value="ENZYME, PUTATIVE (JCVI)-RELATED"/>
    <property type="match status" value="1"/>
</dbReference>
<feature type="domain" description="Carrier" evidence="7">
    <location>
        <begin position="542"/>
        <end position="624"/>
    </location>
</feature>
<dbReference type="Gene3D" id="3.40.50.720">
    <property type="entry name" value="NAD(P)-binding Rossmann-like Domain"/>
    <property type="match status" value="1"/>
</dbReference>
<protein>
    <submittedName>
        <fullName evidence="8">Related to nonribosomal peptide synthetase</fullName>
    </submittedName>
</protein>
<evidence type="ECO:0000256" key="2">
    <source>
        <dbReference type="ARBA" id="ARBA00022450"/>
    </source>
</evidence>
<dbReference type="VEuPathDB" id="FungiDB:FPRO_02043"/>
<keyword evidence="5" id="KW-0413">Isomerase</keyword>
<keyword evidence="9" id="KW-1185">Reference proteome</keyword>
<dbReference type="GeneID" id="42046930"/>
<dbReference type="Proteomes" id="UP000183971">
    <property type="component" value="Unassembled WGS sequence"/>
</dbReference>
<dbReference type="PROSITE" id="PS50075">
    <property type="entry name" value="CARRIER"/>
    <property type="match status" value="1"/>
</dbReference>
<dbReference type="InterPro" id="IPR051414">
    <property type="entry name" value="Adenylate-forming_Reductase"/>
</dbReference>
<feature type="region of interest" description="Disordered" evidence="6">
    <location>
        <begin position="620"/>
        <end position="643"/>
    </location>
</feature>
<feature type="compositionally biased region" description="Polar residues" evidence="6">
    <location>
        <begin position="620"/>
        <end position="634"/>
    </location>
</feature>
<evidence type="ECO:0000259" key="7">
    <source>
        <dbReference type="PROSITE" id="PS50075"/>
    </source>
</evidence>
<dbReference type="InterPro" id="IPR042099">
    <property type="entry name" value="ANL_N_sf"/>
</dbReference>
<dbReference type="EMBL" id="FJOF01000001">
    <property type="protein sequence ID" value="CZR32249.1"/>
    <property type="molecule type" value="Genomic_DNA"/>
</dbReference>
<evidence type="ECO:0000256" key="6">
    <source>
        <dbReference type="SAM" id="MobiDB-lite"/>
    </source>
</evidence>
<dbReference type="PROSITE" id="PS00455">
    <property type="entry name" value="AMP_BINDING"/>
    <property type="match status" value="1"/>
</dbReference>
<evidence type="ECO:0000256" key="4">
    <source>
        <dbReference type="ARBA" id="ARBA00022857"/>
    </source>
</evidence>
<dbReference type="SUPFAM" id="SSF56801">
    <property type="entry name" value="Acetyl-CoA synthetase-like"/>
    <property type="match status" value="1"/>
</dbReference>
<comment type="caution">
    <text evidence="8">The sequence shown here is derived from an EMBL/GenBank/DDBJ whole genome shotgun (WGS) entry which is preliminary data.</text>
</comment>
<dbReference type="PROSITE" id="PS00012">
    <property type="entry name" value="PHOSPHOPANTETHEINE"/>
    <property type="match status" value="1"/>
</dbReference>
<comment type="pathway">
    <text evidence="1">Mycotoxin biosynthesis.</text>
</comment>
<dbReference type="InterPro" id="IPR000873">
    <property type="entry name" value="AMP-dep_synth/lig_dom"/>
</dbReference>
<dbReference type="Pfam" id="PF07993">
    <property type="entry name" value="NAD_binding_4"/>
    <property type="match status" value="1"/>
</dbReference>
<reference evidence="9" key="1">
    <citation type="journal article" date="2016" name="Genome Biol. Evol.">
        <title>Comparative 'omics' of the Fusarium fujikuroi species complex highlights differences in genetic potential and metabolite synthesis.</title>
        <authorList>
            <person name="Niehaus E.-M."/>
            <person name="Muensterkoetter M."/>
            <person name="Proctor R.H."/>
            <person name="Brown D.W."/>
            <person name="Sharon A."/>
            <person name="Idan Y."/>
            <person name="Oren-Young L."/>
            <person name="Sieber C.M."/>
            <person name="Novak O."/>
            <person name="Pencik A."/>
            <person name="Tarkowska D."/>
            <person name="Hromadova K."/>
            <person name="Freeman S."/>
            <person name="Maymon M."/>
            <person name="Elazar M."/>
            <person name="Youssef S.A."/>
            <person name="El-Shabrawy E.S.M."/>
            <person name="Shalaby A.B.A."/>
            <person name="Houterman P."/>
            <person name="Brock N.L."/>
            <person name="Burkhardt I."/>
            <person name="Tsavkelova E.A."/>
            <person name="Dickschat J.S."/>
            <person name="Galuszka P."/>
            <person name="Gueldener U."/>
            <person name="Tudzynski B."/>
        </authorList>
    </citation>
    <scope>NUCLEOTIDE SEQUENCE [LARGE SCALE GENOMIC DNA]</scope>
    <source>
        <strain evidence="9">ET1</strain>
    </source>
</reference>
<dbReference type="SMART" id="SM00823">
    <property type="entry name" value="PKS_PP"/>
    <property type="match status" value="1"/>
</dbReference>
<dbReference type="InterPro" id="IPR013120">
    <property type="entry name" value="FAR_NAD-bd"/>
</dbReference>
<evidence type="ECO:0000256" key="5">
    <source>
        <dbReference type="ARBA" id="ARBA00023235"/>
    </source>
</evidence>
<dbReference type="Pfam" id="PF00550">
    <property type="entry name" value="PP-binding"/>
    <property type="match status" value="1"/>
</dbReference>
<keyword evidence="3" id="KW-0597">Phosphoprotein</keyword>
<dbReference type="InterPro" id="IPR020806">
    <property type="entry name" value="PKS_PP-bd"/>
</dbReference>
<dbReference type="AlphaFoldDB" id="A0A1L7V341"/>
<proteinExistence type="predicted"/>
<dbReference type="Gene3D" id="3.40.50.12780">
    <property type="entry name" value="N-terminal domain of ligase-like"/>
    <property type="match status" value="1"/>
</dbReference>
<dbReference type="Pfam" id="PF00501">
    <property type="entry name" value="AMP-binding"/>
    <property type="match status" value="1"/>
</dbReference>
<accession>A0A1L7V341</accession>
<keyword evidence="4" id="KW-0521">NADP</keyword>
<dbReference type="InterPro" id="IPR036736">
    <property type="entry name" value="ACP-like_sf"/>
</dbReference>
<name>A0A1L7V341_FUSPR</name>
<sequence length="1057" mass="116870">MRHLSDVVEALAHQAADKCWVRIMQTFEERQAFCDITWSGLQSAVINFSSFMKNETADVNGRSTLAYLATSDVRCAAAIIAAIRTGTRLLILSSRNSVDVNQGLLDTTACRHLLYGSGFEQQASKLSGLLPGLQCHKLKAYQDYFETVGRDKQDNSPHEFESGETALILHSSGTTGRPKPIEITYGALAQMDETEEMPSPDGRKNKYSDMFSNDTLVTTLPFSHVMGLTTLARSIYSQGPLVLLPQGKPPTAHDMMTAIRQSGALLAIFVPSMLQEVCDMSEGLDTLSSLKGVWYGGGPLNHACGDKVSRVTKLLCGYGSTEMMTVFTLTPLHDEDWEYLEWHPEAGVVMEEVTETVFEMVIERKSDWRWQPVFYNYPNLSNWRSKDLFERHPSNGELWRYVGRIDDLIVLSNGEKINPASIEAGIKQHSLVTDAFVFGSGRFNLGILLELSESQTEPESVQERIDEVWPTLRKVNDGMPGHAKVLRSMILLSLPEKPFARSPKGSVNRQATLELYKSEIEDLYEGKENLPDHKASLPDTEDSSRRLTNEIVESVKTVLGHQEDPPIDQDLFELGLDSLMALELADKIQESFAKIGSTSHECTAESLYRFPTIRKLVDNLSQPATSDDTSSDQESGVKPSREENMSRLIHKYTAVLGLSRAAPSENKSTVVLTGSTGHLGSYILSSLLDRKDIGIIYCLNRSADAETKQKKRFQSMGLGFHDSFNDTIEFIHCDFNQNMLGISADKFDEIRTSMTQFIHCAWPVDFNKSLETFEKTAITGMANCISFASEAEKKPAFIFISSIASVGNWSVIHAGQNQDPCIVPELCISDNSAPLHQGYGESKHVASCILANAVEKLGIRAAIIRVGQLCGPRSGEGRWNDSEWVPALIKSSITLGKLPRSLGNHSVHWVPIDTAASTIVDISMSSDCSRASNVASRGGVPLSCYNLVNPHIADWGDLIPAVQEYHKSLGNTDTNLEIVNLGDWIQDLENKGGASNQVHSLPAIKLLPLFKDLNKHTDAALRFSLENTSRVSAAFEKLGPISKQDMSKWLAAWNFTD</sequence>